<dbReference type="PROSITE" id="PS50893">
    <property type="entry name" value="ABC_TRANSPORTER_2"/>
    <property type="match status" value="1"/>
</dbReference>
<proteinExistence type="predicted"/>
<keyword evidence="5" id="KW-1185">Reference proteome</keyword>
<accession>A0ABX6ES98</accession>
<feature type="domain" description="ABC transporter" evidence="3">
    <location>
        <begin position="14"/>
        <end position="245"/>
    </location>
</feature>
<dbReference type="InterPro" id="IPR003593">
    <property type="entry name" value="AAA+_ATPase"/>
</dbReference>
<name>A0ABX6ES98_KLUMA</name>
<dbReference type="EMBL" id="CP015055">
    <property type="protein sequence ID" value="QGN14506.1"/>
    <property type="molecule type" value="Genomic_DNA"/>
</dbReference>
<evidence type="ECO:0000256" key="1">
    <source>
        <dbReference type="ARBA" id="ARBA00022741"/>
    </source>
</evidence>
<reference evidence="4 5" key="1">
    <citation type="submission" date="2016-03" db="EMBL/GenBank/DDBJ databases">
        <title>How can Kluyveromyces marxianus grow so fast - potential evolutionary course in Saccharomyces Complex revealed by comparative genomics.</title>
        <authorList>
            <person name="Mo W."/>
            <person name="Lu W."/>
            <person name="Yang X."/>
            <person name="Qi J."/>
            <person name="Lv H."/>
        </authorList>
    </citation>
    <scope>NUCLEOTIDE SEQUENCE [LARGE SCALE GENOMIC DNA]</scope>
    <source>
        <strain evidence="4 5">FIM1</strain>
    </source>
</reference>
<dbReference type="InterPro" id="IPR003439">
    <property type="entry name" value="ABC_transporter-like_ATP-bd"/>
</dbReference>
<keyword evidence="2" id="KW-0067">ATP-binding</keyword>
<sequence length="281" mass="31874">MSDKNIKDNNNLAVEVKNLTYTFPEGKAASIIDLSLSIKWNKKVLVVGNNGAGKSTLLKLLSGKHLCLGGDIRVGGRNPFAPNNDQESVTLTTYLGTEWASMSIIHRDIGVLELLESIGLEHYRERGERLIQILEVDTNWRMFKLSDGQKRRVQLCMGLMKPFKVLLLDEVTVDLDVVARDRLFQFLDDETKQRECTVVYATHIFDGLAQWADEVIHLQDGRIAKMLDYGRDIEFTKDIEGVQEQSASDNKPYRVVLGYMKSLYPLALHWLSRDQDAHHAA</sequence>
<evidence type="ECO:0000313" key="4">
    <source>
        <dbReference type="EMBL" id="QGN14506.1"/>
    </source>
</evidence>
<evidence type="ECO:0000313" key="5">
    <source>
        <dbReference type="Proteomes" id="UP000422736"/>
    </source>
</evidence>
<dbReference type="InterPro" id="IPR027417">
    <property type="entry name" value="P-loop_NTPase"/>
</dbReference>
<dbReference type="PANTHER" id="PTHR43158">
    <property type="entry name" value="SKFA PEPTIDE EXPORT ATP-BINDING PROTEIN SKFE"/>
    <property type="match status" value="1"/>
</dbReference>
<dbReference type="Gene3D" id="3.40.50.300">
    <property type="entry name" value="P-loop containing nucleotide triphosphate hydrolases"/>
    <property type="match status" value="1"/>
</dbReference>
<keyword evidence="1" id="KW-0547">Nucleotide-binding</keyword>
<evidence type="ECO:0000256" key="2">
    <source>
        <dbReference type="ARBA" id="ARBA00022840"/>
    </source>
</evidence>
<protein>
    <submittedName>
        <fullName evidence="4">CCR4-associated factor 16</fullName>
    </submittedName>
</protein>
<dbReference type="SMART" id="SM00382">
    <property type="entry name" value="AAA"/>
    <property type="match status" value="1"/>
</dbReference>
<organism evidence="4 5">
    <name type="scientific">Kluyveromyces marxianus</name>
    <name type="common">Yeast</name>
    <name type="synonym">Candida kefyr</name>
    <dbReference type="NCBI Taxonomy" id="4911"/>
    <lineage>
        <taxon>Eukaryota</taxon>
        <taxon>Fungi</taxon>
        <taxon>Dikarya</taxon>
        <taxon>Ascomycota</taxon>
        <taxon>Saccharomycotina</taxon>
        <taxon>Saccharomycetes</taxon>
        <taxon>Saccharomycetales</taxon>
        <taxon>Saccharomycetaceae</taxon>
        <taxon>Kluyveromyces</taxon>
    </lineage>
</organism>
<evidence type="ECO:0000259" key="3">
    <source>
        <dbReference type="PROSITE" id="PS50893"/>
    </source>
</evidence>
<dbReference type="Proteomes" id="UP000422736">
    <property type="component" value="Chromosome 2"/>
</dbReference>
<dbReference type="Pfam" id="PF00005">
    <property type="entry name" value="ABC_tran"/>
    <property type="match status" value="1"/>
</dbReference>
<dbReference type="SUPFAM" id="SSF52540">
    <property type="entry name" value="P-loop containing nucleoside triphosphate hydrolases"/>
    <property type="match status" value="1"/>
</dbReference>
<gene>
    <name evidence="4" type="primary">CAF16</name>
    <name evidence="4" type="ORF">FIM1_1167</name>
</gene>
<dbReference type="PANTHER" id="PTHR43158:SF2">
    <property type="entry name" value="SKFA PEPTIDE EXPORT ATP-BINDING PROTEIN SKFE"/>
    <property type="match status" value="1"/>
</dbReference>